<accession>A0A1Y0ISL2</accession>
<evidence type="ECO:0000256" key="6">
    <source>
        <dbReference type="ARBA" id="ARBA00023136"/>
    </source>
</evidence>
<keyword evidence="4 8" id="KW-0812">Transmembrane</keyword>
<reference evidence="10" key="1">
    <citation type="submission" date="2017-05" db="EMBL/GenBank/DDBJ databases">
        <authorList>
            <person name="Sung H."/>
        </authorList>
    </citation>
    <scope>NUCLEOTIDE SEQUENCE [LARGE SCALE GENOMIC DNA]</scope>
    <source>
        <strain evidence="10">AR23208</strain>
    </source>
</reference>
<feature type="transmembrane region" description="Helical" evidence="8">
    <location>
        <begin position="20"/>
        <end position="40"/>
    </location>
</feature>
<evidence type="ECO:0000313" key="10">
    <source>
        <dbReference type="Proteomes" id="UP000195437"/>
    </source>
</evidence>
<evidence type="ECO:0000256" key="4">
    <source>
        <dbReference type="ARBA" id="ARBA00022692"/>
    </source>
</evidence>
<evidence type="ECO:0000256" key="1">
    <source>
        <dbReference type="ARBA" id="ARBA00004167"/>
    </source>
</evidence>
<evidence type="ECO:0000256" key="5">
    <source>
        <dbReference type="ARBA" id="ARBA00022989"/>
    </source>
</evidence>
<dbReference type="PANTHER" id="PTHR30093">
    <property type="entry name" value="GENERAL SECRETION PATHWAY PROTEIN G"/>
    <property type="match status" value="1"/>
</dbReference>
<keyword evidence="5 8" id="KW-1133">Transmembrane helix</keyword>
<dbReference type="Proteomes" id="UP000195437">
    <property type="component" value="Chromosome"/>
</dbReference>
<sequence length="127" mass="13752">MSSMRKWFQMLRSQQGFTLIELAVVVFVISVLIAIALPNLRGTGEKAQTVTCEGNQRLLRAQLENYYLIENSYPAGATDTERLEAMVDRGYLQSLPSCPGGGTYAITVAADGKSVVLDCPVHGALGQ</sequence>
<evidence type="ECO:0008006" key="11">
    <source>
        <dbReference type="Google" id="ProtNLM"/>
    </source>
</evidence>
<proteinExistence type="predicted"/>
<dbReference type="KEGG" id="tum:CBW65_21470"/>
<evidence type="ECO:0000313" key="9">
    <source>
        <dbReference type="EMBL" id="ARU63260.1"/>
    </source>
</evidence>
<organism evidence="9 10">
    <name type="scientific">Tumebacillus avium</name>
    <dbReference type="NCBI Taxonomy" id="1903704"/>
    <lineage>
        <taxon>Bacteria</taxon>
        <taxon>Bacillati</taxon>
        <taxon>Bacillota</taxon>
        <taxon>Bacilli</taxon>
        <taxon>Bacillales</taxon>
        <taxon>Alicyclobacillaceae</taxon>
        <taxon>Tumebacillus</taxon>
    </lineage>
</organism>
<dbReference type="GO" id="GO:0009986">
    <property type="term" value="C:cell surface"/>
    <property type="evidence" value="ECO:0007669"/>
    <property type="project" value="UniProtKB-SubCell"/>
</dbReference>
<comment type="subcellular location">
    <subcellularLocation>
        <location evidence="2">Cell surface</location>
    </subcellularLocation>
    <subcellularLocation>
        <location evidence="1">Membrane</location>
        <topology evidence="1">Single-pass membrane protein</topology>
    </subcellularLocation>
</comment>
<keyword evidence="10" id="KW-1185">Reference proteome</keyword>
<gene>
    <name evidence="9" type="ORF">CBW65_21470</name>
</gene>
<dbReference type="GO" id="GO:0016020">
    <property type="term" value="C:membrane"/>
    <property type="evidence" value="ECO:0007669"/>
    <property type="project" value="UniProtKB-SubCell"/>
</dbReference>
<dbReference type="AlphaFoldDB" id="A0A1Y0ISL2"/>
<keyword evidence="7" id="KW-0178">Competence</keyword>
<dbReference type="PROSITE" id="PS00409">
    <property type="entry name" value="PROKAR_NTER_METHYL"/>
    <property type="match status" value="1"/>
</dbReference>
<dbReference type="NCBIfam" id="TIGR02532">
    <property type="entry name" value="IV_pilin_GFxxxE"/>
    <property type="match status" value="1"/>
</dbReference>
<evidence type="ECO:0000256" key="2">
    <source>
        <dbReference type="ARBA" id="ARBA00004241"/>
    </source>
</evidence>
<dbReference type="InterPro" id="IPR045584">
    <property type="entry name" value="Pilin-like"/>
</dbReference>
<dbReference type="GO" id="GO:0030420">
    <property type="term" value="P:establishment of competence for transformation"/>
    <property type="evidence" value="ECO:0007669"/>
    <property type="project" value="UniProtKB-KW"/>
</dbReference>
<evidence type="ECO:0000256" key="8">
    <source>
        <dbReference type="SAM" id="Phobius"/>
    </source>
</evidence>
<dbReference type="InterPro" id="IPR012902">
    <property type="entry name" value="N_methyl_site"/>
</dbReference>
<dbReference type="Pfam" id="PF07963">
    <property type="entry name" value="N_methyl"/>
    <property type="match status" value="1"/>
</dbReference>
<dbReference type="SUPFAM" id="SSF54523">
    <property type="entry name" value="Pili subunits"/>
    <property type="match status" value="1"/>
</dbReference>
<protein>
    <recommendedName>
        <fullName evidence="11">Competence protein ComGC</fullName>
    </recommendedName>
</protein>
<dbReference type="PANTHER" id="PTHR30093:SF44">
    <property type="entry name" value="TYPE II SECRETION SYSTEM CORE PROTEIN G"/>
    <property type="match status" value="1"/>
</dbReference>
<keyword evidence="3" id="KW-0488">Methylation</keyword>
<name>A0A1Y0ISL2_9BACL</name>
<keyword evidence="6 8" id="KW-0472">Membrane</keyword>
<dbReference type="EMBL" id="CP021434">
    <property type="protein sequence ID" value="ARU63260.1"/>
    <property type="molecule type" value="Genomic_DNA"/>
</dbReference>
<evidence type="ECO:0000256" key="7">
    <source>
        <dbReference type="ARBA" id="ARBA00023287"/>
    </source>
</evidence>
<evidence type="ECO:0000256" key="3">
    <source>
        <dbReference type="ARBA" id="ARBA00022481"/>
    </source>
</evidence>
<dbReference type="Gene3D" id="3.30.700.10">
    <property type="entry name" value="Glycoprotein, Type 4 Pilin"/>
    <property type="match status" value="1"/>
</dbReference>